<dbReference type="GO" id="GO:0003676">
    <property type="term" value="F:nucleic acid binding"/>
    <property type="evidence" value="ECO:0007669"/>
    <property type="project" value="InterPro"/>
</dbReference>
<accession>A0AAV7F825</accession>
<evidence type="ECO:0000313" key="6">
    <source>
        <dbReference type="Proteomes" id="UP000825729"/>
    </source>
</evidence>
<protein>
    <recommendedName>
        <fullName evidence="4">Integrase catalytic domain-containing protein</fullName>
    </recommendedName>
</protein>
<dbReference type="PANTHER" id="PTHR42648:SF26">
    <property type="entry name" value="INTEGRASE CATALYTIC DOMAIN-CONTAINING PROTEIN"/>
    <property type="match status" value="1"/>
</dbReference>
<dbReference type="InterPro" id="IPR036397">
    <property type="entry name" value="RNaseH_sf"/>
</dbReference>
<dbReference type="InterPro" id="IPR013103">
    <property type="entry name" value="RVT_2"/>
</dbReference>
<keyword evidence="2" id="KW-0378">Hydrolase</keyword>
<keyword evidence="6" id="KW-1185">Reference proteome</keyword>
<dbReference type="GO" id="GO:0016787">
    <property type="term" value="F:hydrolase activity"/>
    <property type="evidence" value="ECO:0007669"/>
    <property type="project" value="UniProtKB-KW"/>
</dbReference>
<dbReference type="InterPro" id="IPR001584">
    <property type="entry name" value="Integrase_cat-core"/>
</dbReference>
<sequence>MSFDLSLFVSTSSSASASFSPICTADGSQLSVSSVGSICTPSGSVSSAPLNCVSCKHGKHIALPYNSSDTRASVPFDLIHSDVWGPASISTMGGFAYYVVFIDDFSRFIWVYLLQSRSAFYTVYVEFSTMVYTQFSKTIKNFRSDSGGEYISHIFRALLKIHGTQHQLSYPYTPQQNDVVEGKHRHILDTIRAFLLSSSVPRVFWGETILTSVYIINRLPLAILNNSIPFASLYDASPDYSSLRVFSSTCFVLLPERERDKLSARFAMCIFLGYGLQQKEFLCFDPVANKLRISRNVTFWEKVPFYLLPQNTSQSDNSPVGVFDLFLDLFVPLSSFVEQDVGSLPATPLSLEPSLGLALVPPLDSSPPPSSTPPLPVDPSSRYPTRVRQPPAHRHDYECYFSALCSIHEPSSYREASSDPLWQKAIAEELHALTKTRTWDLVSLPPGKSVIGCKWIFKVKTTADGSVDRYKARLVAKGYTQECGIDYEETFTPVARLTSVRLLIALAAVRQ</sequence>
<dbReference type="GO" id="GO:0046872">
    <property type="term" value="F:metal ion binding"/>
    <property type="evidence" value="ECO:0007669"/>
    <property type="project" value="UniProtKB-KW"/>
</dbReference>
<dbReference type="GO" id="GO:0015074">
    <property type="term" value="P:DNA integration"/>
    <property type="evidence" value="ECO:0007669"/>
    <property type="project" value="InterPro"/>
</dbReference>
<dbReference type="Proteomes" id="UP000825729">
    <property type="component" value="Unassembled WGS sequence"/>
</dbReference>
<dbReference type="Pfam" id="PF07727">
    <property type="entry name" value="RVT_2"/>
    <property type="match status" value="1"/>
</dbReference>
<proteinExistence type="predicted"/>
<dbReference type="EMBL" id="JAINDJ010000002">
    <property type="protein sequence ID" value="KAG9457094.1"/>
    <property type="molecule type" value="Genomic_DNA"/>
</dbReference>
<dbReference type="PANTHER" id="PTHR42648">
    <property type="entry name" value="TRANSPOSASE, PUTATIVE-RELATED"/>
    <property type="match status" value="1"/>
</dbReference>
<evidence type="ECO:0000259" key="4">
    <source>
        <dbReference type="PROSITE" id="PS50994"/>
    </source>
</evidence>
<dbReference type="Pfam" id="PF00665">
    <property type="entry name" value="rve"/>
    <property type="match status" value="1"/>
</dbReference>
<name>A0AAV7F825_ARIFI</name>
<dbReference type="InterPro" id="IPR057670">
    <property type="entry name" value="SH3_retrovirus"/>
</dbReference>
<reference evidence="5 6" key="1">
    <citation type="submission" date="2021-07" db="EMBL/GenBank/DDBJ databases">
        <title>The Aristolochia fimbriata genome: insights into angiosperm evolution, floral development and chemical biosynthesis.</title>
        <authorList>
            <person name="Jiao Y."/>
        </authorList>
    </citation>
    <scope>NUCLEOTIDE SEQUENCE [LARGE SCALE GENOMIC DNA]</scope>
    <source>
        <strain evidence="5">IBCAS-2021</strain>
        <tissue evidence="5">Leaf</tissue>
    </source>
</reference>
<dbReference type="Pfam" id="PF25597">
    <property type="entry name" value="SH3_retrovirus"/>
    <property type="match status" value="1"/>
</dbReference>
<feature type="region of interest" description="Disordered" evidence="3">
    <location>
        <begin position="362"/>
        <end position="390"/>
    </location>
</feature>
<dbReference type="Gene3D" id="3.30.420.10">
    <property type="entry name" value="Ribonuclease H-like superfamily/Ribonuclease H"/>
    <property type="match status" value="1"/>
</dbReference>
<keyword evidence="1" id="KW-0479">Metal-binding</keyword>
<dbReference type="PROSITE" id="PS50994">
    <property type="entry name" value="INTEGRASE"/>
    <property type="match status" value="1"/>
</dbReference>
<gene>
    <name evidence="5" type="ORF">H6P81_001602</name>
</gene>
<feature type="domain" description="Integrase catalytic" evidence="4">
    <location>
        <begin position="71"/>
        <end position="237"/>
    </location>
</feature>
<dbReference type="InterPro" id="IPR039537">
    <property type="entry name" value="Retrotran_Ty1/copia-like"/>
</dbReference>
<evidence type="ECO:0000256" key="1">
    <source>
        <dbReference type="ARBA" id="ARBA00022723"/>
    </source>
</evidence>
<evidence type="ECO:0000256" key="2">
    <source>
        <dbReference type="ARBA" id="ARBA00022801"/>
    </source>
</evidence>
<feature type="compositionally biased region" description="Pro residues" evidence="3">
    <location>
        <begin position="364"/>
        <end position="377"/>
    </location>
</feature>
<evidence type="ECO:0000256" key="3">
    <source>
        <dbReference type="SAM" id="MobiDB-lite"/>
    </source>
</evidence>
<comment type="caution">
    <text evidence="5">The sequence shown here is derived from an EMBL/GenBank/DDBJ whole genome shotgun (WGS) entry which is preliminary data.</text>
</comment>
<dbReference type="AlphaFoldDB" id="A0AAV7F825"/>
<organism evidence="5 6">
    <name type="scientific">Aristolochia fimbriata</name>
    <name type="common">White veined hardy Dutchman's pipe vine</name>
    <dbReference type="NCBI Taxonomy" id="158543"/>
    <lineage>
        <taxon>Eukaryota</taxon>
        <taxon>Viridiplantae</taxon>
        <taxon>Streptophyta</taxon>
        <taxon>Embryophyta</taxon>
        <taxon>Tracheophyta</taxon>
        <taxon>Spermatophyta</taxon>
        <taxon>Magnoliopsida</taxon>
        <taxon>Magnoliidae</taxon>
        <taxon>Piperales</taxon>
        <taxon>Aristolochiaceae</taxon>
        <taxon>Aristolochia</taxon>
    </lineage>
</organism>
<dbReference type="SUPFAM" id="SSF53098">
    <property type="entry name" value="Ribonuclease H-like"/>
    <property type="match status" value="1"/>
</dbReference>
<evidence type="ECO:0000313" key="5">
    <source>
        <dbReference type="EMBL" id="KAG9457094.1"/>
    </source>
</evidence>
<dbReference type="InterPro" id="IPR012337">
    <property type="entry name" value="RNaseH-like_sf"/>
</dbReference>